<name>A0A7Z0QMC4_9GAMM</name>
<feature type="region of interest" description="Disordered" evidence="1">
    <location>
        <begin position="149"/>
        <end position="171"/>
    </location>
</feature>
<feature type="non-terminal residue" evidence="2">
    <location>
        <position position="331"/>
    </location>
</feature>
<sequence length="331" mass="35387">MFTSADLIDVLRRRRRRSIRPETVETGFPPAWETWLAAQRARVGAVTGAAAGAIVAILASRPAPPRPRFAPPRSRLHAWASLVHPMWQPPPRDQRGLRRVSLAGTLLVQIVWLSMLFTLMNARFLVSDAPAALGEEHVVQAVFIGTGTPETRGGGGAPDTPSPVESPAAPAARAVAPVARTEPVESEALPEPAAAERVEEPVAPQVLQVTVTPRPDIDFVLPPPQPRATVPDIAVREREVAGAPLQAVDVPTLRSPASTPVPAPRPREVEVELRERAISAPLESIQAPEITRREVALDAPARPAPTTPDIAARERAVPLREPAGRPVPAAP</sequence>
<comment type="caution">
    <text evidence="2">The sequence shown here is derived from an EMBL/GenBank/DDBJ whole genome shotgun (WGS) entry which is preliminary data.</text>
</comment>
<gene>
    <name evidence="2" type="ORF">H0E82_00495</name>
</gene>
<feature type="compositionally biased region" description="Low complexity" evidence="1">
    <location>
        <begin position="162"/>
        <end position="171"/>
    </location>
</feature>
<proteinExistence type="predicted"/>
<reference evidence="2 3" key="1">
    <citation type="submission" date="2020-07" db="EMBL/GenBank/DDBJ databases">
        <title>isolation of Luteimonas sp. SJ-16.</title>
        <authorList>
            <person name="Huang X.-X."/>
            <person name="Xu L."/>
            <person name="Sun J.-Q."/>
        </authorList>
    </citation>
    <scope>NUCLEOTIDE SEQUENCE [LARGE SCALE GENOMIC DNA]</scope>
    <source>
        <strain evidence="2 3">SJ-16</strain>
    </source>
</reference>
<evidence type="ECO:0000256" key="1">
    <source>
        <dbReference type="SAM" id="MobiDB-lite"/>
    </source>
</evidence>
<keyword evidence="3" id="KW-1185">Reference proteome</keyword>
<evidence type="ECO:0000313" key="3">
    <source>
        <dbReference type="Proteomes" id="UP000589896"/>
    </source>
</evidence>
<feature type="region of interest" description="Disordered" evidence="1">
    <location>
        <begin position="295"/>
        <end position="331"/>
    </location>
</feature>
<dbReference type="EMBL" id="JACCJZ010000002">
    <property type="protein sequence ID" value="NYZ61243.1"/>
    <property type="molecule type" value="Genomic_DNA"/>
</dbReference>
<evidence type="ECO:0000313" key="2">
    <source>
        <dbReference type="EMBL" id="NYZ61243.1"/>
    </source>
</evidence>
<dbReference type="Proteomes" id="UP000589896">
    <property type="component" value="Unassembled WGS sequence"/>
</dbReference>
<organism evidence="2 3">
    <name type="scientific">Luteimonas deserti</name>
    <dbReference type="NCBI Taxonomy" id="2752306"/>
    <lineage>
        <taxon>Bacteria</taxon>
        <taxon>Pseudomonadati</taxon>
        <taxon>Pseudomonadota</taxon>
        <taxon>Gammaproteobacteria</taxon>
        <taxon>Lysobacterales</taxon>
        <taxon>Lysobacteraceae</taxon>
        <taxon>Luteimonas</taxon>
    </lineage>
</organism>
<accession>A0A7Z0QMC4</accession>
<protein>
    <submittedName>
        <fullName evidence="2">Uncharacterized protein</fullName>
    </submittedName>
</protein>
<dbReference type="AlphaFoldDB" id="A0A7Z0QMC4"/>